<dbReference type="InterPro" id="IPR027396">
    <property type="entry name" value="DsrEFH-like"/>
</dbReference>
<feature type="chain" id="PRO_5040739098" evidence="1">
    <location>
        <begin position="23"/>
        <end position="146"/>
    </location>
</feature>
<dbReference type="Proteomes" id="UP001149009">
    <property type="component" value="Unassembled WGS sequence"/>
</dbReference>
<reference evidence="2" key="1">
    <citation type="submission" date="2022-08" db="EMBL/GenBank/DDBJ databases">
        <title>Chelativorans sichuanense sp. nov., a paraffin oil-degrading bacterium isolated from a mixture of oil-based drill cuttings and paddy soil.</title>
        <authorList>
            <person name="Yu J."/>
            <person name="Liu H."/>
            <person name="Chen Q."/>
        </authorList>
    </citation>
    <scope>NUCLEOTIDE SEQUENCE</scope>
    <source>
        <strain evidence="2">SCAU 2101</strain>
    </source>
</reference>
<organism evidence="2 3">
    <name type="scientific">Chelativorans petroleitrophicus</name>
    <dbReference type="NCBI Taxonomy" id="2975484"/>
    <lineage>
        <taxon>Bacteria</taxon>
        <taxon>Pseudomonadati</taxon>
        <taxon>Pseudomonadota</taxon>
        <taxon>Alphaproteobacteria</taxon>
        <taxon>Hyphomicrobiales</taxon>
        <taxon>Phyllobacteriaceae</taxon>
        <taxon>Chelativorans</taxon>
    </lineage>
</organism>
<feature type="signal peptide" evidence="1">
    <location>
        <begin position="1"/>
        <end position="22"/>
    </location>
</feature>
<keyword evidence="1" id="KW-0732">Signal</keyword>
<dbReference type="SUPFAM" id="SSF75169">
    <property type="entry name" value="DsrEFH-like"/>
    <property type="match status" value="1"/>
</dbReference>
<comment type="caution">
    <text evidence="2">The sequence shown here is derived from an EMBL/GenBank/DDBJ whole genome shotgun (WGS) entry which is preliminary data.</text>
</comment>
<dbReference type="AlphaFoldDB" id="A0A9X3AYS8"/>
<evidence type="ECO:0000313" key="3">
    <source>
        <dbReference type="Proteomes" id="UP001149009"/>
    </source>
</evidence>
<sequence>MFAIRSAAIAAAFSMLTIAAQAEEVVHKLAIHVDQNDPAVMNLALNNAENVRHYYEAKGEKVQIEIVAYGPGLNMLVAGESPVEERISAMSLESPEITFAACENTHRNMVKKAGKDVPLMSEAVMVPSGVVRLMELQAEGYAYIRP</sequence>
<dbReference type="RefSeq" id="WP_261513565.1">
    <property type="nucleotide sequence ID" value="NZ_JAODNV010000003.1"/>
</dbReference>
<accession>A0A9X3AYS8</accession>
<dbReference type="PANTHER" id="PTHR37691">
    <property type="entry name" value="BLR3518 PROTEIN"/>
    <property type="match status" value="1"/>
</dbReference>
<dbReference type="PANTHER" id="PTHR37691:SF1">
    <property type="entry name" value="BLR3518 PROTEIN"/>
    <property type="match status" value="1"/>
</dbReference>
<keyword evidence="3" id="KW-1185">Reference proteome</keyword>
<gene>
    <name evidence="2" type="ORF">NYR54_01185</name>
</gene>
<evidence type="ECO:0000256" key="1">
    <source>
        <dbReference type="SAM" id="SignalP"/>
    </source>
</evidence>
<protein>
    <submittedName>
        <fullName evidence="2">DsrE family protein</fullName>
    </submittedName>
</protein>
<evidence type="ECO:0000313" key="2">
    <source>
        <dbReference type="EMBL" id="MCT8988910.1"/>
    </source>
</evidence>
<dbReference type="EMBL" id="JAODNV010000003">
    <property type="protein sequence ID" value="MCT8988910.1"/>
    <property type="molecule type" value="Genomic_DNA"/>
</dbReference>
<name>A0A9X3AYS8_9HYPH</name>
<proteinExistence type="predicted"/>
<dbReference type="Gene3D" id="3.40.1260.10">
    <property type="entry name" value="DsrEFH-like"/>
    <property type="match status" value="1"/>
</dbReference>